<evidence type="ECO:0000256" key="2">
    <source>
        <dbReference type="SAM" id="SignalP"/>
    </source>
</evidence>
<dbReference type="OrthoDB" id="179400at2"/>
<accession>A0A4R4EGB7</accession>
<dbReference type="CDD" id="cd13589">
    <property type="entry name" value="PBP2_polyamine_RpCGA009"/>
    <property type="match status" value="1"/>
</dbReference>
<dbReference type="SUPFAM" id="SSF53850">
    <property type="entry name" value="Periplasmic binding protein-like II"/>
    <property type="match status" value="1"/>
</dbReference>
<dbReference type="EMBL" id="SKFG01000010">
    <property type="protein sequence ID" value="TCZ77185.1"/>
    <property type="molecule type" value="Genomic_DNA"/>
</dbReference>
<evidence type="ECO:0000256" key="1">
    <source>
        <dbReference type="ARBA" id="ARBA00022729"/>
    </source>
</evidence>
<dbReference type="GO" id="GO:0015888">
    <property type="term" value="P:thiamine transport"/>
    <property type="evidence" value="ECO:0007669"/>
    <property type="project" value="TreeGrafter"/>
</dbReference>
<evidence type="ECO:0000313" key="4">
    <source>
        <dbReference type="Proteomes" id="UP000295418"/>
    </source>
</evidence>
<keyword evidence="1 2" id="KW-0732">Signal</keyword>
<dbReference type="Pfam" id="PF13343">
    <property type="entry name" value="SBP_bac_6"/>
    <property type="match status" value="1"/>
</dbReference>
<gene>
    <name evidence="3" type="ORF">E0485_12045</name>
</gene>
<organism evidence="3 4">
    <name type="scientific">Paenibacillus albiflavus</name>
    <dbReference type="NCBI Taxonomy" id="2545760"/>
    <lineage>
        <taxon>Bacteria</taxon>
        <taxon>Bacillati</taxon>
        <taxon>Bacillota</taxon>
        <taxon>Bacilli</taxon>
        <taxon>Bacillales</taxon>
        <taxon>Paenibacillaceae</taxon>
        <taxon>Paenibacillus</taxon>
    </lineage>
</organism>
<dbReference type="PROSITE" id="PS51257">
    <property type="entry name" value="PROKAR_LIPOPROTEIN"/>
    <property type="match status" value="1"/>
</dbReference>
<feature type="signal peptide" evidence="2">
    <location>
        <begin position="1"/>
        <end position="21"/>
    </location>
</feature>
<dbReference type="GO" id="GO:0030976">
    <property type="term" value="F:thiamine pyrophosphate binding"/>
    <property type="evidence" value="ECO:0007669"/>
    <property type="project" value="TreeGrafter"/>
</dbReference>
<comment type="caution">
    <text evidence="3">The sequence shown here is derived from an EMBL/GenBank/DDBJ whole genome shotgun (WGS) entry which is preliminary data.</text>
</comment>
<evidence type="ECO:0000313" key="3">
    <source>
        <dbReference type="EMBL" id="TCZ77185.1"/>
    </source>
</evidence>
<dbReference type="PANTHER" id="PTHR30006:SF2">
    <property type="entry name" value="ABC TRANSPORTER SUBSTRATE-BINDING PROTEIN"/>
    <property type="match status" value="1"/>
</dbReference>
<dbReference type="PANTHER" id="PTHR30006">
    <property type="entry name" value="THIAMINE-BINDING PERIPLASMIC PROTEIN-RELATED"/>
    <property type="match status" value="1"/>
</dbReference>
<protein>
    <submittedName>
        <fullName evidence="3">ABC transporter substrate-binding protein</fullName>
    </submittedName>
</protein>
<name>A0A4R4EGB7_9BACL</name>
<keyword evidence="4" id="KW-1185">Reference proteome</keyword>
<reference evidence="3 4" key="1">
    <citation type="submission" date="2019-03" db="EMBL/GenBank/DDBJ databases">
        <authorList>
            <person name="Kim M.K.M."/>
        </authorList>
    </citation>
    <scope>NUCLEOTIDE SEQUENCE [LARGE SCALE GENOMIC DNA]</scope>
    <source>
        <strain evidence="3 4">18JY21-1</strain>
    </source>
</reference>
<proteinExistence type="predicted"/>
<dbReference type="GO" id="GO:0030975">
    <property type="term" value="F:thiamine binding"/>
    <property type="evidence" value="ECO:0007669"/>
    <property type="project" value="TreeGrafter"/>
</dbReference>
<sequence>MKKKKMLSALSVLAICGSLLAGCGNSNSAAGTPAPSATPAAQAAATPEAVNAVTPEKELVVAGNGATVEQLMKDVIFKKFNEKYPDVKLSYVSGVSTELVAKVKAQKGSAQIDLTIVEGGEQEAGRAEGLWETLNPQEIPNMAKVDSNLKVKDESGVAVNFTPMGISYNADIVKEKGLPIPQSWNDLTKPELKGNITMAEISSNFGRSATIMLAYANGGSEKDMNPGFDKLKVIAGYMPTFAKNASQLQQNLQDKTAAYTTWTMARSIVQNKENGVPLEFVVPSEGSNLVPNVATIVKGAPHPNAAKLFIDFLLSDEVQTLYATKLYYNPAVNVQLPDDIAKLLEFDRSKVKNFDYEVISKSTKEWLDRFNKEVAPLVGK</sequence>
<dbReference type="GO" id="GO:0030288">
    <property type="term" value="C:outer membrane-bounded periplasmic space"/>
    <property type="evidence" value="ECO:0007669"/>
    <property type="project" value="TreeGrafter"/>
</dbReference>
<dbReference type="RefSeq" id="WP_132418286.1">
    <property type="nucleotide sequence ID" value="NZ_SKFG01000010.1"/>
</dbReference>
<feature type="chain" id="PRO_5039553289" evidence="2">
    <location>
        <begin position="22"/>
        <end position="380"/>
    </location>
</feature>
<dbReference type="Proteomes" id="UP000295418">
    <property type="component" value="Unassembled WGS sequence"/>
</dbReference>
<dbReference type="Gene3D" id="3.40.190.10">
    <property type="entry name" value="Periplasmic binding protein-like II"/>
    <property type="match status" value="2"/>
</dbReference>
<dbReference type="AlphaFoldDB" id="A0A4R4EGB7"/>